<dbReference type="HOGENOM" id="CLU_2297691_0_0_6"/>
<dbReference type="AlphaFoldDB" id="F3FW64"/>
<sequence length="101" mass="10137">GSLTANVGQFDNREKGRLLASGALLLTADGLNNLNGILSGQQGVQLNLGQLNNTAGGSVYAKDALNLTLGGVLQNDQGVLRSDAAMDLKAAGLANTNGSVS</sequence>
<dbReference type="Pfam" id="PF05594">
    <property type="entry name" value="Fil_haemagg"/>
    <property type="match status" value="1"/>
</dbReference>
<dbReference type="Proteomes" id="UP000004471">
    <property type="component" value="Unassembled WGS sequence"/>
</dbReference>
<feature type="non-terminal residue" evidence="1">
    <location>
        <position position="1"/>
    </location>
</feature>
<dbReference type="InterPro" id="IPR008619">
    <property type="entry name" value="Filamentous_hemagglutn_rpt"/>
</dbReference>
<accession>F3FW64</accession>
<dbReference type="InterPro" id="IPR010069">
    <property type="entry name" value="CdiA_FHA1_rpt"/>
</dbReference>
<organism evidence="1 2">
    <name type="scientific">Pseudomonas syringae pv. japonica str. M301072</name>
    <dbReference type="NCBI Taxonomy" id="629262"/>
    <lineage>
        <taxon>Bacteria</taxon>
        <taxon>Pseudomonadati</taxon>
        <taxon>Pseudomonadota</taxon>
        <taxon>Gammaproteobacteria</taxon>
        <taxon>Pseudomonadales</taxon>
        <taxon>Pseudomonadaceae</taxon>
        <taxon>Pseudomonas</taxon>
        <taxon>Pseudomonas syringae</taxon>
    </lineage>
</organism>
<protein>
    <submittedName>
        <fullName evidence="1">Filamentous hemagglutinin, intein-containing</fullName>
    </submittedName>
</protein>
<name>F3FW64_PSESX</name>
<comment type="caution">
    <text evidence="1">The sequence shown here is derived from an EMBL/GenBank/DDBJ whole genome shotgun (WGS) entry which is preliminary data.</text>
</comment>
<proteinExistence type="predicted"/>
<reference evidence="1 2" key="1">
    <citation type="journal article" date="2011" name="PLoS Pathog.">
        <title>Dynamic evolution of pathogenicity revealed by sequencing and comparative genomics of 19 Pseudomonas syringae isolates.</title>
        <authorList>
            <person name="Baltrus D.A."/>
            <person name="Nishimura M.T."/>
            <person name="Romanchuk A."/>
            <person name="Chang J.H."/>
            <person name="Mukhtar M.S."/>
            <person name="Cherkis K."/>
            <person name="Roach J."/>
            <person name="Grant S.R."/>
            <person name="Jones C.D."/>
            <person name="Dangl J.L."/>
        </authorList>
    </citation>
    <scope>NUCLEOTIDE SEQUENCE [LARGE SCALE GENOMIC DNA]</scope>
    <source>
        <strain evidence="2">M301072PT</strain>
    </source>
</reference>
<feature type="non-terminal residue" evidence="1">
    <location>
        <position position="101"/>
    </location>
</feature>
<dbReference type="EMBL" id="AEAH01002551">
    <property type="protein sequence ID" value="EGH34456.1"/>
    <property type="molecule type" value="Genomic_DNA"/>
</dbReference>
<evidence type="ECO:0000313" key="1">
    <source>
        <dbReference type="EMBL" id="EGH34456.1"/>
    </source>
</evidence>
<gene>
    <name evidence="1" type="ORF">PSYJA_38134</name>
</gene>
<evidence type="ECO:0000313" key="2">
    <source>
        <dbReference type="Proteomes" id="UP000004471"/>
    </source>
</evidence>
<dbReference type="NCBIfam" id="TIGR01731">
    <property type="entry name" value="fil_hemag_20aa"/>
    <property type="match status" value="2"/>
</dbReference>